<accession>A0A8J5KQE1</accession>
<comment type="caution">
    <text evidence="1">The sequence shown here is derived from an EMBL/GenBank/DDBJ whole genome shotgun (WGS) entry which is preliminary data.</text>
</comment>
<dbReference type="Proteomes" id="UP000734854">
    <property type="component" value="Unassembled WGS sequence"/>
</dbReference>
<dbReference type="AlphaFoldDB" id="A0A8J5KQE1"/>
<keyword evidence="2" id="KW-1185">Reference proteome</keyword>
<dbReference type="EMBL" id="JACMSC010000014">
    <property type="protein sequence ID" value="KAG6489094.1"/>
    <property type="molecule type" value="Genomic_DNA"/>
</dbReference>
<evidence type="ECO:0000313" key="2">
    <source>
        <dbReference type="Proteomes" id="UP000734854"/>
    </source>
</evidence>
<evidence type="ECO:0000313" key="1">
    <source>
        <dbReference type="EMBL" id="KAG6489094.1"/>
    </source>
</evidence>
<proteinExistence type="predicted"/>
<organism evidence="1 2">
    <name type="scientific">Zingiber officinale</name>
    <name type="common">Ginger</name>
    <name type="synonym">Amomum zingiber</name>
    <dbReference type="NCBI Taxonomy" id="94328"/>
    <lineage>
        <taxon>Eukaryota</taxon>
        <taxon>Viridiplantae</taxon>
        <taxon>Streptophyta</taxon>
        <taxon>Embryophyta</taxon>
        <taxon>Tracheophyta</taxon>
        <taxon>Spermatophyta</taxon>
        <taxon>Magnoliopsida</taxon>
        <taxon>Liliopsida</taxon>
        <taxon>Zingiberales</taxon>
        <taxon>Zingiberaceae</taxon>
        <taxon>Zingiber</taxon>
    </lineage>
</organism>
<gene>
    <name evidence="1" type="ORF">ZIOFF_050352</name>
</gene>
<reference evidence="1 2" key="1">
    <citation type="submission" date="2020-08" db="EMBL/GenBank/DDBJ databases">
        <title>Plant Genome Project.</title>
        <authorList>
            <person name="Zhang R.-G."/>
        </authorList>
    </citation>
    <scope>NUCLEOTIDE SEQUENCE [LARGE SCALE GENOMIC DNA]</scope>
    <source>
        <tissue evidence="1">Rhizome</tissue>
    </source>
</reference>
<sequence>MAAGDSMPPVVDPSQFPPLVVANTKQVEALPQSSQASDLARPSSYVAALRPASPCASKKSFEDVGEDFKQPSIYNNKPGIFYTEEEVVGMAKPYHFSLIGKFSG</sequence>
<name>A0A8J5KQE1_ZINOF</name>
<protein>
    <submittedName>
        <fullName evidence="1">Uncharacterized protein</fullName>
    </submittedName>
</protein>